<keyword evidence="9" id="KW-1185">Reference proteome</keyword>
<feature type="domain" description="RNA polymerase sigma-70 region 2" evidence="6">
    <location>
        <begin position="19"/>
        <end position="78"/>
    </location>
</feature>
<evidence type="ECO:0000256" key="5">
    <source>
        <dbReference type="ARBA" id="ARBA00023163"/>
    </source>
</evidence>
<reference evidence="9" key="1">
    <citation type="journal article" date="2019" name="Int. J. Syst. Evol. Microbiol.">
        <title>The Global Catalogue of Microorganisms (GCM) 10K type strain sequencing project: providing services to taxonomists for standard genome sequencing and annotation.</title>
        <authorList>
            <consortium name="The Broad Institute Genomics Platform"/>
            <consortium name="The Broad Institute Genome Sequencing Center for Infectious Disease"/>
            <person name="Wu L."/>
            <person name="Ma J."/>
        </authorList>
    </citation>
    <scope>NUCLEOTIDE SEQUENCE [LARGE SCALE GENOMIC DNA]</scope>
    <source>
        <strain evidence="9">JCM 16902</strain>
    </source>
</reference>
<keyword evidence="2" id="KW-0805">Transcription regulation</keyword>
<evidence type="ECO:0000313" key="8">
    <source>
        <dbReference type="EMBL" id="GAA3599969.1"/>
    </source>
</evidence>
<evidence type="ECO:0000313" key="9">
    <source>
        <dbReference type="Proteomes" id="UP001501074"/>
    </source>
</evidence>
<name>A0ABP6Z6H9_9ACTN</name>
<evidence type="ECO:0000256" key="2">
    <source>
        <dbReference type="ARBA" id="ARBA00023015"/>
    </source>
</evidence>
<dbReference type="CDD" id="cd06171">
    <property type="entry name" value="Sigma70_r4"/>
    <property type="match status" value="1"/>
</dbReference>
<comment type="caution">
    <text evidence="8">The sequence shown here is derived from an EMBL/GenBank/DDBJ whole genome shotgun (WGS) entry which is preliminary data.</text>
</comment>
<dbReference type="NCBIfam" id="TIGR02937">
    <property type="entry name" value="sigma70-ECF"/>
    <property type="match status" value="1"/>
</dbReference>
<dbReference type="Proteomes" id="UP001501074">
    <property type="component" value="Unassembled WGS sequence"/>
</dbReference>
<evidence type="ECO:0000256" key="4">
    <source>
        <dbReference type="ARBA" id="ARBA00023125"/>
    </source>
</evidence>
<dbReference type="InterPro" id="IPR039425">
    <property type="entry name" value="RNA_pol_sigma-70-like"/>
</dbReference>
<dbReference type="SUPFAM" id="SSF88659">
    <property type="entry name" value="Sigma3 and sigma4 domains of RNA polymerase sigma factors"/>
    <property type="match status" value="1"/>
</dbReference>
<dbReference type="Gene3D" id="1.10.1740.10">
    <property type="match status" value="1"/>
</dbReference>
<dbReference type="InterPro" id="IPR013324">
    <property type="entry name" value="RNA_pol_sigma_r3/r4-like"/>
</dbReference>
<comment type="similarity">
    <text evidence="1">Belongs to the sigma-70 factor family. ECF subfamily.</text>
</comment>
<dbReference type="Pfam" id="PF04545">
    <property type="entry name" value="Sigma70_r4"/>
    <property type="match status" value="1"/>
</dbReference>
<dbReference type="InterPro" id="IPR014284">
    <property type="entry name" value="RNA_pol_sigma-70_dom"/>
</dbReference>
<evidence type="ECO:0000256" key="1">
    <source>
        <dbReference type="ARBA" id="ARBA00010641"/>
    </source>
</evidence>
<dbReference type="Pfam" id="PF04542">
    <property type="entry name" value="Sigma70_r2"/>
    <property type="match status" value="1"/>
</dbReference>
<accession>A0ABP6Z6H9</accession>
<evidence type="ECO:0000259" key="7">
    <source>
        <dbReference type="Pfam" id="PF04545"/>
    </source>
</evidence>
<dbReference type="InterPro" id="IPR014325">
    <property type="entry name" value="RNA_pol_sigma-E_actinobac"/>
</dbReference>
<dbReference type="InterPro" id="IPR036388">
    <property type="entry name" value="WH-like_DNA-bd_sf"/>
</dbReference>
<proteinExistence type="inferred from homology"/>
<evidence type="ECO:0000256" key="3">
    <source>
        <dbReference type="ARBA" id="ARBA00023082"/>
    </source>
</evidence>
<dbReference type="NCBIfam" id="TIGR02983">
    <property type="entry name" value="SigE-fam_strep"/>
    <property type="match status" value="1"/>
</dbReference>
<dbReference type="EMBL" id="BAAAZO010000002">
    <property type="protein sequence ID" value="GAA3599969.1"/>
    <property type="molecule type" value="Genomic_DNA"/>
</dbReference>
<protein>
    <submittedName>
        <fullName evidence="8">SigE family RNA polymerase sigma factor</fullName>
    </submittedName>
</protein>
<dbReference type="InterPro" id="IPR007630">
    <property type="entry name" value="RNA_pol_sigma70_r4"/>
</dbReference>
<gene>
    <name evidence="8" type="ORF">GCM10022223_14340</name>
</gene>
<dbReference type="InterPro" id="IPR007627">
    <property type="entry name" value="RNA_pol_sigma70_r2"/>
</dbReference>
<dbReference type="InterPro" id="IPR013325">
    <property type="entry name" value="RNA_pol_sigma_r2"/>
</dbReference>
<evidence type="ECO:0000259" key="6">
    <source>
        <dbReference type="Pfam" id="PF04542"/>
    </source>
</evidence>
<dbReference type="Gene3D" id="1.10.10.10">
    <property type="entry name" value="Winged helix-like DNA-binding domain superfamily/Winged helix DNA-binding domain"/>
    <property type="match status" value="1"/>
</dbReference>
<dbReference type="PANTHER" id="PTHR43133">
    <property type="entry name" value="RNA POLYMERASE ECF-TYPE SIGMA FACTO"/>
    <property type="match status" value="1"/>
</dbReference>
<sequence length="182" mass="20843">MKTGYDDEFRAFVRERRASLLGTATLLTAGDHHLAEDLTQTALTALYVKWPAFRLAQHKNSYARRCLVNAFIDEKRRPWQRRERVTDEIPENLVLSTLMPIDQSESNERTEALYAGLRDLPVRMRAVLVLRYFQELSVEETAEAMNCSTGTVKSQSKRAIDKLRERMSPQFAVHGPHGAHDA</sequence>
<keyword evidence="3" id="KW-0731">Sigma factor</keyword>
<organism evidence="8 9">
    <name type="scientific">Kineosporia mesophila</name>
    <dbReference type="NCBI Taxonomy" id="566012"/>
    <lineage>
        <taxon>Bacteria</taxon>
        <taxon>Bacillati</taxon>
        <taxon>Actinomycetota</taxon>
        <taxon>Actinomycetes</taxon>
        <taxon>Kineosporiales</taxon>
        <taxon>Kineosporiaceae</taxon>
        <taxon>Kineosporia</taxon>
    </lineage>
</organism>
<feature type="domain" description="RNA polymerase sigma-70 region 4" evidence="7">
    <location>
        <begin position="117"/>
        <end position="165"/>
    </location>
</feature>
<dbReference type="SUPFAM" id="SSF88946">
    <property type="entry name" value="Sigma2 domain of RNA polymerase sigma factors"/>
    <property type="match status" value="1"/>
</dbReference>
<dbReference type="PANTHER" id="PTHR43133:SF50">
    <property type="entry name" value="ECF RNA POLYMERASE SIGMA FACTOR SIGM"/>
    <property type="match status" value="1"/>
</dbReference>
<dbReference type="RefSeq" id="WP_231486187.1">
    <property type="nucleotide sequence ID" value="NZ_BAAAZO010000002.1"/>
</dbReference>
<keyword evidence="4" id="KW-0238">DNA-binding</keyword>
<keyword evidence="5" id="KW-0804">Transcription</keyword>